<feature type="region of interest" description="Disordered" evidence="2">
    <location>
        <begin position="249"/>
        <end position="268"/>
    </location>
</feature>
<dbReference type="GO" id="GO:0005737">
    <property type="term" value="C:cytoplasm"/>
    <property type="evidence" value="ECO:0007669"/>
    <property type="project" value="TreeGrafter"/>
</dbReference>
<evidence type="ECO:0000313" key="4">
    <source>
        <dbReference type="EMBL" id="CCC52500.1"/>
    </source>
</evidence>
<comment type="similarity">
    <text evidence="1">Belongs to the PIH1 family.</text>
</comment>
<evidence type="ECO:0000259" key="3">
    <source>
        <dbReference type="Pfam" id="PF08190"/>
    </source>
</evidence>
<dbReference type="OMA" id="AYCVDVV"/>
<evidence type="ECO:0000256" key="1">
    <source>
        <dbReference type="ARBA" id="ARBA00008511"/>
    </source>
</evidence>
<dbReference type="PANTHER" id="PTHR22997">
    <property type="entry name" value="PIH1 DOMAIN-CONTAINING PROTEIN 1"/>
    <property type="match status" value="1"/>
</dbReference>
<sequence length="354" mass="39053">MLSTTKIEPGFCFESKAFDEKTLCVVNVCGHDSVGRALAKNMEVIPDSYLDDYGLDNLIIPISVGQPRKLSKKYDISIDVVVHSSLVQRCVKSNRLFDHYVTRLTTLAIDWILQEAGIRLNTRTCRLIPGKKYFESDTYNISQKLSEIAKTIEMGMKGELNEQKDSSVEALESKFRCTNQQISSETKRSPLITEVPASTGIKKGFLNDARLYGADGSSECSKPPPDPLMHIPEGLRKKCQIVDTRKLENGSSLPLKSPLSMSTSNDQPTCAGSLAKPISEWSVESLNQVGGEIVIHLKPPNFVKSIKDVDLEASPECIDINKTTVSLPCRIDVNGVSAKFLKSSMVLVVRCPLL</sequence>
<proteinExistence type="inferred from homology"/>
<reference evidence="4" key="1">
    <citation type="journal article" date="2012" name="Proc. Natl. Acad. Sci. U.S.A.">
        <title>Antigenic diversity is generated by distinct evolutionary mechanisms in African trypanosome species.</title>
        <authorList>
            <person name="Jackson A.P."/>
            <person name="Berry A."/>
            <person name="Aslett M."/>
            <person name="Allison H.C."/>
            <person name="Burton P."/>
            <person name="Vavrova-Anderson J."/>
            <person name="Brown R."/>
            <person name="Browne H."/>
            <person name="Corton N."/>
            <person name="Hauser H."/>
            <person name="Gamble J."/>
            <person name="Gilderthorp R."/>
            <person name="Marcello L."/>
            <person name="McQuillan J."/>
            <person name="Otto T.D."/>
            <person name="Quail M.A."/>
            <person name="Sanders M.J."/>
            <person name="van Tonder A."/>
            <person name="Ginger M.L."/>
            <person name="Field M.C."/>
            <person name="Barry J.D."/>
            <person name="Hertz-Fowler C."/>
            <person name="Berriman M."/>
        </authorList>
    </citation>
    <scope>NUCLEOTIDE SEQUENCE</scope>
    <source>
        <strain evidence="4">Y486</strain>
    </source>
</reference>
<dbReference type="EMBL" id="HE573026">
    <property type="protein sequence ID" value="CCC52500.1"/>
    <property type="molecule type" value="Genomic_DNA"/>
</dbReference>
<name>G0U4Y5_TRYVY</name>
<dbReference type="InterPro" id="IPR050734">
    <property type="entry name" value="PIH1/Kintoun_subfamily"/>
</dbReference>
<dbReference type="VEuPathDB" id="TriTrypDB:TvY486_1015420"/>
<feature type="domain" description="PIH1 N-terminal" evidence="3">
    <location>
        <begin position="8"/>
        <end position="134"/>
    </location>
</feature>
<dbReference type="InterPro" id="IPR012981">
    <property type="entry name" value="PIH1_N"/>
</dbReference>
<organism evidence="4">
    <name type="scientific">Trypanosoma vivax (strain Y486)</name>
    <dbReference type="NCBI Taxonomy" id="1055687"/>
    <lineage>
        <taxon>Eukaryota</taxon>
        <taxon>Discoba</taxon>
        <taxon>Euglenozoa</taxon>
        <taxon>Kinetoplastea</taxon>
        <taxon>Metakinetoplastina</taxon>
        <taxon>Trypanosomatida</taxon>
        <taxon>Trypanosomatidae</taxon>
        <taxon>Trypanosoma</taxon>
        <taxon>Duttonella</taxon>
    </lineage>
</organism>
<dbReference type="Pfam" id="PF08190">
    <property type="entry name" value="PIH1"/>
    <property type="match status" value="1"/>
</dbReference>
<dbReference type="AlphaFoldDB" id="G0U4Y5"/>
<evidence type="ECO:0000256" key="2">
    <source>
        <dbReference type="SAM" id="MobiDB-lite"/>
    </source>
</evidence>
<gene>
    <name evidence="4" type="ORF">TVY486_1015420</name>
</gene>
<accession>G0U4Y5</accession>
<dbReference type="PANTHER" id="PTHR22997:SF8">
    <property type="entry name" value="PIH1 N-TERMINAL DOMAIN-CONTAINING PROTEIN"/>
    <property type="match status" value="1"/>
</dbReference>
<protein>
    <recommendedName>
        <fullName evidence="3">PIH1 N-terminal domain-containing protein</fullName>
    </recommendedName>
</protein>
<feature type="compositionally biased region" description="Low complexity" evidence="2">
    <location>
        <begin position="251"/>
        <end position="264"/>
    </location>
</feature>